<dbReference type="AlphaFoldDB" id="I7M8Z2"/>
<dbReference type="eggNOG" id="KOG0614">
    <property type="taxonomic scope" value="Eukaryota"/>
</dbReference>
<evidence type="ECO:0000256" key="1">
    <source>
        <dbReference type="SAM" id="MobiDB-lite"/>
    </source>
</evidence>
<feature type="region of interest" description="Disordered" evidence="1">
    <location>
        <begin position="657"/>
        <end position="693"/>
    </location>
</feature>
<dbReference type="Proteomes" id="UP000009168">
    <property type="component" value="Unassembled WGS sequence"/>
</dbReference>
<feature type="domain" description="Cyclic nucleotide-binding" evidence="2">
    <location>
        <begin position="179"/>
        <end position="328"/>
    </location>
</feature>
<dbReference type="InterPro" id="IPR018490">
    <property type="entry name" value="cNMP-bd_dom_sf"/>
</dbReference>
<dbReference type="GeneID" id="7837677"/>
<evidence type="ECO:0000313" key="3">
    <source>
        <dbReference type="EMBL" id="EAS00329.2"/>
    </source>
</evidence>
<dbReference type="Gene3D" id="2.60.120.10">
    <property type="entry name" value="Jelly Rolls"/>
    <property type="match status" value="2"/>
</dbReference>
<dbReference type="PROSITE" id="PS50042">
    <property type="entry name" value="CNMP_BINDING_3"/>
    <property type="match status" value="2"/>
</dbReference>
<dbReference type="InParanoid" id="I7M8Z2"/>
<dbReference type="KEGG" id="tet:TTHERM_00219020"/>
<dbReference type="OrthoDB" id="312042at2759"/>
<name>I7M8Z2_TETTS</name>
<sequence>MEKNQIDQSNDVIQPILDTELICRLLKKSSHTRTEVDIELLSSQLKNIKFFDQYNNDHDYDIIKECCKYLQIETFEQNEKVFEIGSFGEKFYIIIQGKVGINIKLTKQDVDLKQVKELKAGESFGEIALIYKRPRLATIKCLENCIFGVLSQKSYQNTLQSKELNKMLKEMSILYKMALFSSWTQNKLRDLYLNSMWLNYKKGDLVYDLGDSADSMFVIQEGEFVVYTKSNFEKLVGEDEHQDEFIQFKRKIKAKENSKIQQYLKVRILCQGEYFGEEEILNESKRSYKIICNSFEGKVLMIKKAHFLNHVFQDEVSKQYILNRLKEKNFQIEERIMSMKNSLKDYKQFLYQDVSLAQQQILQKSKTQLIKYDPLDTHQIIDKLIISKKNKNIQDEKNSVRGASTSPLKAQRTLPAIQSISSFTQLDALEPSSPLKSQTNIQRQSTVLTGDYFSNCSPTHKQQKVKFQVSQQVGNISPPKLSEMTQSTNRNYEMYLIESPVRIHLSPSKNPNKQMKQLNFNLNENNLSINNKIQSMVNIQDETITQNTWQRNILKPKSMVIQDQDLEESPCHNKNLLIKNNIAACQQNQNSQQITSRTNVSIAQHYSQNNKQNEESKDKYQNNFYEKSQVKLNDRIPLENKNENDTEKSDNKLYTQKEASLRSHPLQNSQLLDIKDYDSNPLKDRKIQSTSPIKNKVGQINSLEASQKEKVKLKIQLKPGFASVDSTPIESPFKLNFVRQQKIQSNLGTIIPQSTCQNFTQATQDVNQNLLQQKQKTLLSRKTVNSNFKSTPMQIDTGFNIFSALDQDEQNHLNRQIIQKINHQQELINLKNHQKTYMRQWRQRSNTSNTQNKLFHSLNQNSQNNQSNDNSKLQNQTLLLAQQNQNDMHTESKVETSNKSTKNFIQILENLNYDLKNNGEFSPYLKKKIKSIVKNKNQADAAIVGLSQDILKNNIVQLQSADQKNNNQVEQNIVTQLPTRSQSMLSIQTENKNSILLNEVCSTKKAGFLASKRPLLQQSPNKQESDQFKSLVETLDQRSKTRTSFQKLNLQSVSNLKTIQQINLINESNSEQNALKGIPQNKQKILKNLISKQQVQIYFQKQLEMFNKANLYHNNQAVTQSQNHIPEEFQQKQKINKEIFQQKLKTEDDRKRKTVCSYFDSKSKNKINEFDTEPFTNNQKQNIPQILKIESLSPKKTAQNSERLLKSGNHIQFPSFSTQFSINGNGSNQKLQESQISIKISQTSSPKHSKYQSQPTTMQNII</sequence>
<dbReference type="PANTHER" id="PTHR23011">
    <property type="entry name" value="CYCLIC NUCLEOTIDE-BINDING DOMAIN CONTAINING PROTEIN"/>
    <property type="match status" value="1"/>
</dbReference>
<protein>
    <submittedName>
        <fullName evidence="3">Cyclic nucleotide-binding domain protein</fullName>
    </submittedName>
</protein>
<reference evidence="4" key="1">
    <citation type="journal article" date="2006" name="PLoS Biol.">
        <title>Macronuclear genome sequence of the ciliate Tetrahymena thermophila, a model eukaryote.</title>
        <authorList>
            <person name="Eisen J.A."/>
            <person name="Coyne R.S."/>
            <person name="Wu M."/>
            <person name="Wu D."/>
            <person name="Thiagarajan M."/>
            <person name="Wortman J.R."/>
            <person name="Badger J.H."/>
            <person name="Ren Q."/>
            <person name="Amedeo P."/>
            <person name="Jones K.M."/>
            <person name="Tallon L.J."/>
            <person name="Delcher A.L."/>
            <person name="Salzberg S.L."/>
            <person name="Silva J.C."/>
            <person name="Haas B.J."/>
            <person name="Majoros W.H."/>
            <person name="Farzad M."/>
            <person name="Carlton J.M."/>
            <person name="Smith R.K. Jr."/>
            <person name="Garg J."/>
            <person name="Pearlman R.E."/>
            <person name="Karrer K.M."/>
            <person name="Sun L."/>
            <person name="Manning G."/>
            <person name="Elde N.C."/>
            <person name="Turkewitz A.P."/>
            <person name="Asai D.J."/>
            <person name="Wilkes D.E."/>
            <person name="Wang Y."/>
            <person name="Cai H."/>
            <person name="Collins K."/>
            <person name="Stewart B.A."/>
            <person name="Lee S.R."/>
            <person name="Wilamowska K."/>
            <person name="Weinberg Z."/>
            <person name="Ruzzo W.L."/>
            <person name="Wloga D."/>
            <person name="Gaertig J."/>
            <person name="Frankel J."/>
            <person name="Tsao C.-C."/>
            <person name="Gorovsky M.A."/>
            <person name="Keeling P.J."/>
            <person name="Waller R.F."/>
            <person name="Patron N.J."/>
            <person name="Cherry J.M."/>
            <person name="Stover N.A."/>
            <person name="Krieger C.J."/>
            <person name="del Toro C."/>
            <person name="Ryder H.F."/>
            <person name="Williamson S.C."/>
            <person name="Barbeau R.A."/>
            <person name="Hamilton E.P."/>
            <person name="Orias E."/>
        </authorList>
    </citation>
    <scope>NUCLEOTIDE SEQUENCE [LARGE SCALE GENOMIC DNA]</scope>
    <source>
        <strain evidence="4">SB210</strain>
    </source>
</reference>
<feature type="compositionally biased region" description="Basic and acidic residues" evidence="1">
    <location>
        <begin position="673"/>
        <end position="687"/>
    </location>
</feature>
<organism evidence="3 4">
    <name type="scientific">Tetrahymena thermophila (strain SB210)</name>
    <dbReference type="NCBI Taxonomy" id="312017"/>
    <lineage>
        <taxon>Eukaryota</taxon>
        <taxon>Sar</taxon>
        <taxon>Alveolata</taxon>
        <taxon>Ciliophora</taxon>
        <taxon>Intramacronucleata</taxon>
        <taxon>Oligohymenophorea</taxon>
        <taxon>Hymenostomatida</taxon>
        <taxon>Tetrahymenina</taxon>
        <taxon>Tetrahymenidae</taxon>
        <taxon>Tetrahymena</taxon>
    </lineage>
</organism>
<gene>
    <name evidence="3" type="ORF">TTHERM_00219020</name>
</gene>
<dbReference type="InterPro" id="IPR014710">
    <property type="entry name" value="RmlC-like_jellyroll"/>
</dbReference>
<dbReference type="Pfam" id="PF00027">
    <property type="entry name" value="cNMP_binding"/>
    <property type="match status" value="1"/>
</dbReference>
<dbReference type="SMART" id="SM00100">
    <property type="entry name" value="cNMP"/>
    <property type="match status" value="2"/>
</dbReference>
<dbReference type="RefSeq" id="XP_001020574.2">
    <property type="nucleotide sequence ID" value="XM_001020574.2"/>
</dbReference>
<dbReference type="SUPFAM" id="SSF51206">
    <property type="entry name" value="cAMP-binding domain-like"/>
    <property type="match status" value="2"/>
</dbReference>
<feature type="domain" description="Cyclic nucleotide-binding" evidence="2">
    <location>
        <begin position="70"/>
        <end position="159"/>
    </location>
</feature>
<proteinExistence type="predicted"/>
<dbReference type="InterPro" id="IPR000595">
    <property type="entry name" value="cNMP-bd_dom"/>
</dbReference>
<accession>I7M8Z2</accession>
<dbReference type="PANTHER" id="PTHR23011:SF28">
    <property type="entry name" value="CYCLIC NUCLEOTIDE-BINDING DOMAIN CONTAINING PROTEIN"/>
    <property type="match status" value="1"/>
</dbReference>
<dbReference type="EMBL" id="GG662621">
    <property type="protein sequence ID" value="EAS00329.2"/>
    <property type="molecule type" value="Genomic_DNA"/>
</dbReference>
<evidence type="ECO:0000313" key="4">
    <source>
        <dbReference type="Proteomes" id="UP000009168"/>
    </source>
</evidence>
<feature type="compositionally biased region" description="Polar residues" evidence="1">
    <location>
        <begin position="1251"/>
        <end position="1262"/>
    </location>
</feature>
<feature type="region of interest" description="Disordered" evidence="1">
    <location>
        <begin position="1240"/>
        <end position="1262"/>
    </location>
</feature>
<keyword evidence="4" id="KW-1185">Reference proteome</keyword>
<dbReference type="CDD" id="cd00038">
    <property type="entry name" value="CAP_ED"/>
    <property type="match status" value="2"/>
</dbReference>
<evidence type="ECO:0000259" key="2">
    <source>
        <dbReference type="PROSITE" id="PS50042"/>
    </source>
</evidence>